<dbReference type="AlphaFoldDB" id="A0AAV2TTH3"/>
<evidence type="ECO:0000256" key="1">
    <source>
        <dbReference type="SAM" id="MobiDB-lite"/>
    </source>
</evidence>
<accession>A0AAV2TTH3</accession>
<gene>
    <name evidence="2" type="ORF">CDAUBV1_LOCUS14889</name>
</gene>
<feature type="region of interest" description="Disordered" evidence="1">
    <location>
        <begin position="61"/>
        <end position="92"/>
    </location>
</feature>
<reference evidence="2" key="1">
    <citation type="submission" date="2024-06" db="EMBL/GenBank/DDBJ databases">
        <authorList>
            <person name="Liu X."/>
            <person name="Lenzi L."/>
            <person name="Haldenby T S."/>
            <person name="Uol C."/>
        </authorList>
    </citation>
    <scope>NUCLEOTIDE SEQUENCE</scope>
</reference>
<protein>
    <submittedName>
        <fullName evidence="2">Uncharacterized protein</fullName>
    </submittedName>
</protein>
<dbReference type="Proteomes" id="UP001497525">
    <property type="component" value="Unassembled WGS sequence"/>
</dbReference>
<evidence type="ECO:0000313" key="2">
    <source>
        <dbReference type="EMBL" id="CAL5139728.1"/>
    </source>
</evidence>
<feature type="compositionally biased region" description="Polar residues" evidence="1">
    <location>
        <begin position="71"/>
        <end position="87"/>
    </location>
</feature>
<organism evidence="2 3">
    <name type="scientific">Calicophoron daubneyi</name>
    <name type="common">Rumen fluke</name>
    <name type="synonym">Paramphistomum daubneyi</name>
    <dbReference type="NCBI Taxonomy" id="300641"/>
    <lineage>
        <taxon>Eukaryota</taxon>
        <taxon>Metazoa</taxon>
        <taxon>Spiralia</taxon>
        <taxon>Lophotrochozoa</taxon>
        <taxon>Platyhelminthes</taxon>
        <taxon>Trematoda</taxon>
        <taxon>Digenea</taxon>
        <taxon>Plagiorchiida</taxon>
        <taxon>Pronocephalata</taxon>
        <taxon>Paramphistomoidea</taxon>
        <taxon>Paramphistomidae</taxon>
        <taxon>Calicophoron</taxon>
    </lineage>
</organism>
<evidence type="ECO:0000313" key="3">
    <source>
        <dbReference type="Proteomes" id="UP001497525"/>
    </source>
</evidence>
<dbReference type="EMBL" id="CAXLJL010000634">
    <property type="protein sequence ID" value="CAL5139728.1"/>
    <property type="molecule type" value="Genomic_DNA"/>
</dbReference>
<proteinExistence type="predicted"/>
<comment type="caution">
    <text evidence="2">The sequence shown here is derived from an EMBL/GenBank/DDBJ whole genome shotgun (WGS) entry which is preliminary data.</text>
</comment>
<sequence length="232" mass="26582">MAESAESQSAKLELDVKTKETEVHVVLPCIQRRKSTRRSLIQTFAPTPGSLGSPAFHKIHPDPNDLPTAAECSSTPKMSESPKTSSAAVAEVGDPDESFTAKKLLEEYNREIKDWYNLLETYKRRSNVNQANSSTKLPTLDEIKRDRILHEFRHELSALYSSKAKSELTVENILNLYERVRFDLVRLPYLLDRQSKFLLSLRRKMLTKWELEDQSSPLNESLDSIFKSYFSS</sequence>
<name>A0AAV2TTH3_CALDB</name>